<gene>
    <name evidence="1" type="ORF">HBE96_14990</name>
</gene>
<comment type="caution">
    <text evidence="1">The sequence shown here is derived from an EMBL/GenBank/DDBJ whole genome shotgun (WGS) entry which is preliminary data.</text>
</comment>
<dbReference type="Proteomes" id="UP000537131">
    <property type="component" value="Unassembled WGS sequence"/>
</dbReference>
<reference evidence="1 2" key="2">
    <citation type="submission" date="2020-06" db="EMBL/GenBank/DDBJ databases">
        <title>Complete Genome Sequence of Clostridium muelleri sp. nov. P21T, an Acid-Alcohol Producing Acetogen Isolated from Old Hay.</title>
        <authorList>
            <person name="Duncan K.E."/>
            <person name="Tanner R.S."/>
        </authorList>
    </citation>
    <scope>NUCLEOTIDE SEQUENCE [LARGE SCALE GENOMIC DNA]</scope>
    <source>
        <strain evidence="1 2">P21</strain>
    </source>
</reference>
<evidence type="ECO:0000313" key="2">
    <source>
        <dbReference type="Proteomes" id="UP000537131"/>
    </source>
</evidence>
<dbReference type="RefSeq" id="WP_169298555.1">
    <property type="nucleotide sequence ID" value="NZ_JABBNI010000028.1"/>
</dbReference>
<proteinExistence type="predicted"/>
<name>A0A7Y0EIW2_9CLOT</name>
<sequence length="46" mass="5319">MNKKLTLITSDVIEECLCESLDTLEKRAKTTQKINITNSKNRRPLK</sequence>
<dbReference type="EMBL" id="JABBNI010000028">
    <property type="protein sequence ID" value="NMM63957.1"/>
    <property type="molecule type" value="Genomic_DNA"/>
</dbReference>
<protein>
    <submittedName>
        <fullName evidence="1">Uncharacterized protein</fullName>
    </submittedName>
</protein>
<accession>A0A7Y0EIW2</accession>
<organism evidence="1 2">
    <name type="scientific">Clostridium muellerianum</name>
    <dbReference type="NCBI Taxonomy" id="2716538"/>
    <lineage>
        <taxon>Bacteria</taxon>
        <taxon>Bacillati</taxon>
        <taxon>Bacillota</taxon>
        <taxon>Clostridia</taxon>
        <taxon>Eubacteriales</taxon>
        <taxon>Clostridiaceae</taxon>
        <taxon>Clostridium</taxon>
    </lineage>
</organism>
<evidence type="ECO:0000313" key="1">
    <source>
        <dbReference type="EMBL" id="NMM63957.1"/>
    </source>
</evidence>
<dbReference type="AlphaFoldDB" id="A0A7Y0EIW2"/>
<keyword evidence="2" id="KW-1185">Reference proteome</keyword>
<reference evidence="1 2" key="1">
    <citation type="submission" date="2020-04" db="EMBL/GenBank/DDBJ databases">
        <authorList>
            <person name="Doyle D.A."/>
        </authorList>
    </citation>
    <scope>NUCLEOTIDE SEQUENCE [LARGE SCALE GENOMIC DNA]</scope>
    <source>
        <strain evidence="1 2">P21</strain>
    </source>
</reference>